<dbReference type="PROSITE" id="PS51257">
    <property type="entry name" value="PROKAR_LIPOPROTEIN"/>
    <property type="match status" value="1"/>
</dbReference>
<feature type="signal peptide" evidence="2">
    <location>
        <begin position="1"/>
        <end position="22"/>
    </location>
</feature>
<feature type="region of interest" description="Disordered" evidence="1">
    <location>
        <begin position="113"/>
        <end position="162"/>
    </location>
</feature>
<dbReference type="AlphaFoldDB" id="A0A9Q9IFW0"/>
<evidence type="ECO:0000313" key="4">
    <source>
        <dbReference type="Proteomes" id="UP001058003"/>
    </source>
</evidence>
<evidence type="ECO:0000313" key="3">
    <source>
        <dbReference type="EMBL" id="UWZ54961.1"/>
    </source>
</evidence>
<keyword evidence="2" id="KW-0732">Signal</keyword>
<keyword evidence="4" id="KW-1185">Reference proteome</keyword>
<organism evidence="3 4">
    <name type="scientific">Dactylosporangium aurantiacum</name>
    <dbReference type="NCBI Taxonomy" id="35754"/>
    <lineage>
        <taxon>Bacteria</taxon>
        <taxon>Bacillati</taxon>
        <taxon>Actinomycetota</taxon>
        <taxon>Actinomycetes</taxon>
        <taxon>Micromonosporales</taxon>
        <taxon>Micromonosporaceae</taxon>
        <taxon>Dactylosporangium</taxon>
    </lineage>
</organism>
<feature type="chain" id="PRO_5040303839" description="Lipoprotein" evidence="2">
    <location>
        <begin position="23"/>
        <end position="244"/>
    </location>
</feature>
<proteinExistence type="predicted"/>
<feature type="compositionally biased region" description="Low complexity" evidence="1">
    <location>
        <begin position="113"/>
        <end position="150"/>
    </location>
</feature>
<dbReference type="KEGG" id="daur:Daura_01340"/>
<dbReference type="RefSeq" id="WP_156089992.1">
    <property type="nucleotide sequence ID" value="NZ_CP073767.1"/>
</dbReference>
<protein>
    <recommendedName>
        <fullName evidence="5">Lipoprotein</fullName>
    </recommendedName>
</protein>
<evidence type="ECO:0000256" key="1">
    <source>
        <dbReference type="SAM" id="MobiDB-lite"/>
    </source>
</evidence>
<sequence length="244" mass="24190">MTRTIPAARRRTVLGAALLASAALGVGLLSGCSAGQITQTDTQVAPVPGVNAQSADGLIELRQATVAYSNEYKPGSVVPIDVWLFNNAKQSVKLTGVTAGSAGTVVLVGSPAASAAPSPSSASASPSGSKSSSSSPPSSPSSSPSTSKSPTPTPAAPAPVGSSKIGVEIPVGGFVSLSQSTKTYLAVEKLTGEELRAGSALSDLTFTFTYADGSTTTITVPELPMTVPLSPLPKPSAVVGHEGE</sequence>
<reference evidence="3" key="1">
    <citation type="submission" date="2021-04" db="EMBL/GenBank/DDBJ databases">
        <title>Dactylosporangium aurantiacum NRRL B-8018 full assembly.</title>
        <authorList>
            <person name="Hartkoorn R.C."/>
            <person name="Beaudoing E."/>
            <person name="Hot D."/>
        </authorList>
    </citation>
    <scope>NUCLEOTIDE SEQUENCE</scope>
    <source>
        <strain evidence="3">NRRL B-8018</strain>
    </source>
</reference>
<evidence type="ECO:0000256" key="2">
    <source>
        <dbReference type="SAM" id="SignalP"/>
    </source>
</evidence>
<accession>A0A9Q9IFW0</accession>
<dbReference type="Proteomes" id="UP001058003">
    <property type="component" value="Chromosome"/>
</dbReference>
<dbReference type="OrthoDB" id="3380373at2"/>
<gene>
    <name evidence="3" type="ORF">Daura_01340</name>
</gene>
<name>A0A9Q9IFW0_9ACTN</name>
<dbReference type="EMBL" id="CP073767">
    <property type="protein sequence ID" value="UWZ54961.1"/>
    <property type="molecule type" value="Genomic_DNA"/>
</dbReference>
<evidence type="ECO:0008006" key="5">
    <source>
        <dbReference type="Google" id="ProtNLM"/>
    </source>
</evidence>